<name>A0A060TAV4_BLAAD</name>
<feature type="compositionally biased region" description="Polar residues" evidence="7">
    <location>
        <begin position="415"/>
        <end position="435"/>
    </location>
</feature>
<feature type="compositionally biased region" description="Basic and acidic residues" evidence="7">
    <location>
        <begin position="277"/>
        <end position="315"/>
    </location>
</feature>
<dbReference type="PANTHER" id="PTHR23183:SF0">
    <property type="entry name" value="NUCLEOLAR PROTEIN 14"/>
    <property type="match status" value="1"/>
</dbReference>
<dbReference type="EMBL" id="HG937694">
    <property type="protein sequence ID" value="CDP37939.1"/>
    <property type="molecule type" value="Genomic_DNA"/>
</dbReference>
<feature type="compositionally biased region" description="Acidic residues" evidence="7">
    <location>
        <begin position="357"/>
        <end position="407"/>
    </location>
</feature>
<reference evidence="8" key="1">
    <citation type="submission" date="2014-02" db="EMBL/GenBank/DDBJ databases">
        <authorList>
            <person name="Genoscope - CEA"/>
        </authorList>
    </citation>
    <scope>NUCLEOTIDE SEQUENCE</scope>
    <source>
        <strain evidence="8">LS3</strain>
    </source>
</reference>
<evidence type="ECO:0000256" key="3">
    <source>
        <dbReference type="ARBA" id="ARBA00022517"/>
    </source>
</evidence>
<organism evidence="8">
    <name type="scientific">Blastobotrys adeninivorans</name>
    <name type="common">Yeast</name>
    <name type="synonym">Arxula adeninivorans</name>
    <dbReference type="NCBI Taxonomy" id="409370"/>
    <lineage>
        <taxon>Eukaryota</taxon>
        <taxon>Fungi</taxon>
        <taxon>Dikarya</taxon>
        <taxon>Ascomycota</taxon>
        <taxon>Saccharomycotina</taxon>
        <taxon>Dipodascomycetes</taxon>
        <taxon>Dipodascales</taxon>
        <taxon>Trichomonascaceae</taxon>
        <taxon>Blastobotrys</taxon>
    </lineage>
</organism>
<keyword evidence="3" id="KW-0690">Ribosome biogenesis</keyword>
<dbReference type="GO" id="GO:0030490">
    <property type="term" value="P:maturation of SSU-rRNA"/>
    <property type="evidence" value="ECO:0007669"/>
    <property type="project" value="TreeGrafter"/>
</dbReference>
<evidence type="ECO:0000256" key="1">
    <source>
        <dbReference type="ARBA" id="ARBA00004604"/>
    </source>
</evidence>
<feature type="region of interest" description="Disordered" evidence="7">
    <location>
        <begin position="60"/>
        <end position="112"/>
    </location>
</feature>
<feature type="region of interest" description="Disordered" evidence="7">
    <location>
        <begin position="256"/>
        <end position="435"/>
    </location>
</feature>
<dbReference type="PhylomeDB" id="A0A060TAV4"/>
<dbReference type="Pfam" id="PF04147">
    <property type="entry name" value="Nop14"/>
    <property type="match status" value="1"/>
</dbReference>
<feature type="region of interest" description="Disordered" evidence="7">
    <location>
        <begin position="185"/>
        <end position="208"/>
    </location>
</feature>
<dbReference type="InterPro" id="IPR007276">
    <property type="entry name" value="Nop14"/>
</dbReference>
<evidence type="ECO:0000256" key="5">
    <source>
        <dbReference type="ARBA" id="ARBA00023242"/>
    </source>
</evidence>
<feature type="region of interest" description="Disordered" evidence="7">
    <location>
        <begin position="819"/>
        <end position="866"/>
    </location>
</feature>
<dbReference type="GO" id="GO:0032040">
    <property type="term" value="C:small-subunit processome"/>
    <property type="evidence" value="ECO:0007669"/>
    <property type="project" value="InterPro"/>
</dbReference>
<accession>A0A060TAV4</accession>
<feature type="compositionally biased region" description="Acidic residues" evidence="7">
    <location>
        <begin position="323"/>
        <end position="337"/>
    </location>
</feature>
<feature type="region of interest" description="Disordered" evidence="7">
    <location>
        <begin position="1"/>
        <end position="41"/>
    </location>
</feature>
<dbReference type="PANTHER" id="PTHR23183">
    <property type="entry name" value="NOP14"/>
    <property type="match status" value="1"/>
</dbReference>
<protein>
    <submittedName>
        <fullName evidence="8">ARAD1D23034p</fullName>
    </submittedName>
</protein>
<feature type="region of interest" description="Disordered" evidence="7">
    <location>
        <begin position="133"/>
        <end position="152"/>
    </location>
</feature>
<keyword evidence="5" id="KW-0539">Nucleus</keyword>
<evidence type="ECO:0000256" key="7">
    <source>
        <dbReference type="SAM" id="MobiDB-lite"/>
    </source>
</evidence>
<feature type="compositionally biased region" description="Acidic residues" evidence="7">
    <location>
        <begin position="188"/>
        <end position="198"/>
    </location>
</feature>
<gene>
    <name evidence="8" type="ORF">GNLVRS02_ARAD1D23034g</name>
</gene>
<evidence type="ECO:0000256" key="4">
    <source>
        <dbReference type="ARBA" id="ARBA00022552"/>
    </source>
</evidence>
<feature type="compositionally biased region" description="Basic and acidic residues" evidence="7">
    <location>
        <begin position="199"/>
        <end position="208"/>
    </location>
</feature>
<proteinExistence type="inferred from homology"/>
<evidence type="ECO:0000256" key="2">
    <source>
        <dbReference type="ARBA" id="ARBA00007466"/>
    </source>
</evidence>
<reference evidence="8" key="2">
    <citation type="submission" date="2014-06" db="EMBL/GenBank/DDBJ databases">
        <title>The complete genome of Blastobotrys (Arxula) adeninivorans LS3 - a yeast of biotechnological interest.</title>
        <authorList>
            <person name="Kunze G."/>
            <person name="Gaillardin C."/>
            <person name="Czernicka M."/>
            <person name="Durrens P."/>
            <person name="Martin T."/>
            <person name="Boer E."/>
            <person name="Gabaldon T."/>
            <person name="Cruz J."/>
            <person name="Talla E."/>
            <person name="Marck C."/>
            <person name="Goffeau A."/>
            <person name="Barbe V."/>
            <person name="Baret P."/>
            <person name="Baronian K."/>
            <person name="Beier S."/>
            <person name="Bleykasten C."/>
            <person name="Bode R."/>
            <person name="Casaregola S."/>
            <person name="Despons L."/>
            <person name="Fairhead C."/>
            <person name="Giersberg M."/>
            <person name="Gierski P."/>
            <person name="Hahnel U."/>
            <person name="Hartmann A."/>
            <person name="Jankowska D."/>
            <person name="Jubin C."/>
            <person name="Jung P."/>
            <person name="Lafontaine I."/>
            <person name="Leh-Louis V."/>
            <person name="Lemaire M."/>
            <person name="Marcet-Houben M."/>
            <person name="Mascher M."/>
            <person name="Morel G."/>
            <person name="Richard G.-F."/>
            <person name="Riechen J."/>
            <person name="Sacerdot C."/>
            <person name="Sarkar A."/>
            <person name="Savel G."/>
            <person name="Schacherer J."/>
            <person name="Sherman D."/>
            <person name="Straub M.-L."/>
            <person name="Stein N."/>
            <person name="Thierry A."/>
            <person name="Trautwein-Schult A."/>
            <person name="Westhof E."/>
            <person name="Worch S."/>
            <person name="Dujon B."/>
            <person name="Souciet J.-L."/>
            <person name="Wincker P."/>
            <person name="Scholz U."/>
            <person name="Neuveglise N."/>
        </authorList>
    </citation>
    <scope>NUCLEOTIDE SEQUENCE</scope>
    <source>
        <strain evidence="8">LS3</strain>
    </source>
</reference>
<evidence type="ECO:0000256" key="6">
    <source>
        <dbReference type="ARBA" id="ARBA00024695"/>
    </source>
</evidence>
<comment type="function">
    <text evidence="6">Involved in nucleolar processing of pre-18S ribosomal RNA. Has a role in the nuclear export of 40S pre-ribosomal subunit to the cytoplasm.</text>
</comment>
<evidence type="ECO:0000313" key="8">
    <source>
        <dbReference type="EMBL" id="CDP37939.1"/>
    </source>
</evidence>
<feature type="compositionally biased region" description="Basic and acidic residues" evidence="7">
    <location>
        <begin position="77"/>
        <end position="93"/>
    </location>
</feature>
<feature type="compositionally biased region" description="Basic residues" evidence="7">
    <location>
        <begin position="857"/>
        <end position="866"/>
    </location>
</feature>
<feature type="compositionally biased region" description="Basic residues" evidence="7">
    <location>
        <begin position="27"/>
        <end position="36"/>
    </location>
</feature>
<dbReference type="GO" id="GO:0030692">
    <property type="term" value="C:Noc4p-Nop14p complex"/>
    <property type="evidence" value="ECO:0007669"/>
    <property type="project" value="TreeGrafter"/>
</dbReference>
<feature type="compositionally biased region" description="Basic and acidic residues" evidence="7">
    <location>
        <begin position="819"/>
        <end position="856"/>
    </location>
</feature>
<sequence>MAGSQLKKLRESLKANGVIGPSDSKKKNERNKRKRKEAISSIREQVNPFDIKVNRQKQHVFGQNTQGSMGRPALAKQQREEARMKAFKSEQARKNKVGGILDRRFGENDATMTPEEKMLARFTRERQARVSKNSLFNLEDDDDEATLAPYGQSLSLADDFEAEDGDMSMSDEELQEIRRKRNKLALDAAEEDDEDTEEAPERKKSKKEVMNEIIAKSKLHKYERQQARQEDMAVIDELNKRDNIDALYEDLAKIDESGWTSGKGGSNKSVENATYDRSVRELAFDRRAQPADRTKTEEELQKEAKEKREALEKQRLARMNGELIDEDEISEQEDYENLGDAGEFGLASSLAVPSGQSDDDEDASGQDSEDGSESGEDDEDEDEDEDEGEEAEGSEDDFRDVLDEGAGDGEINFLSARSSTKGAPSSSDIAKTGKSTCPTTVKDLRNIVSGVPMQKFPEVIRQIITSHHARLAEGNKEKLAVLSTVLVDFILDLADEGDAEFGNIIDSLFGILKGLAEDHSEKLARHFRDKLAYFADTLQRMSNGAADKFEPSASFLLFFTIIGMLYSASDHFHPVVTPASLIICQYLASAPVTDVEHVYASVHLCGVMASYQKLSQRYVPEVVLALCRCIYLLTQSRQSSTASSKIFLASGISKNLNIDYDQLSQAEAKKLRLRDCGKVPNSVEDYKCTLLLAAVGTVERVLKLWNGQSAYAEIASPVLNLIEPVRDSNKFIDDAYQKMKRTVKFSVDERSPLTLQSHKPIPIASLLPQFEDNYNPEKKSYDPDRQKQEISKLRAQIKKERKGALRDLRKDSQFVAREKIKSRREQDNAYHEKLKRLERSIATEEGAEKNKYEREKQARKRGRKRN</sequence>
<comment type="subcellular location">
    <subcellularLocation>
        <location evidence="1">Nucleus</location>
        <location evidence="1">Nucleolus</location>
    </subcellularLocation>
</comment>
<comment type="similarity">
    <text evidence="2">Belongs to the NOP14 family.</text>
</comment>
<keyword evidence="4" id="KW-0698">rRNA processing</keyword>
<dbReference type="AlphaFoldDB" id="A0A060TAV4"/>